<feature type="domain" description="EF-hand" evidence="5">
    <location>
        <begin position="1023"/>
        <end position="1063"/>
    </location>
</feature>
<dbReference type="InterPro" id="IPR011992">
    <property type="entry name" value="EF-hand-dom_pair"/>
</dbReference>
<evidence type="ECO:0000256" key="3">
    <source>
        <dbReference type="ARBA" id="ARBA00022837"/>
    </source>
</evidence>
<protein>
    <submittedName>
        <fullName evidence="7">EF-hand calcium-binding domain-containing protein 13</fullName>
    </submittedName>
</protein>
<evidence type="ECO:0000313" key="7">
    <source>
        <dbReference type="RefSeq" id="XP_053067822.1"/>
    </source>
</evidence>
<evidence type="ECO:0000256" key="1">
    <source>
        <dbReference type="ARBA" id="ARBA00022723"/>
    </source>
</evidence>
<dbReference type="Gene3D" id="1.10.238.10">
    <property type="entry name" value="EF-hand"/>
    <property type="match status" value="6"/>
</dbReference>
<feature type="compositionally biased region" description="Basic and acidic residues" evidence="4">
    <location>
        <begin position="1077"/>
        <end position="1089"/>
    </location>
</feature>
<dbReference type="PANTHER" id="PTHR22656">
    <property type="entry name" value="EF-HAND CALCIUM-BINDING DOMAIN-CONTAINING PROTEIN 13"/>
    <property type="match status" value="1"/>
</dbReference>
<dbReference type="InterPro" id="IPR018247">
    <property type="entry name" value="EF_Hand_1_Ca_BS"/>
</dbReference>
<dbReference type="GeneID" id="113597128"/>
<dbReference type="RefSeq" id="XP_053067822.1">
    <property type="nucleotide sequence ID" value="XM_053211847.1"/>
</dbReference>
<evidence type="ECO:0000256" key="4">
    <source>
        <dbReference type="SAM" id="MobiDB-lite"/>
    </source>
</evidence>
<sequence length="1132" mass="128323">MLDLSDFLKTVNDVCYLVSQDPAFQNALKIFCRIKSGRVATDELAAVLDSMDIPVIPETFQEVIKHARIDSNHMVDIRDILFILDELQHQYEDFSVMESSALDESTSDRKLSNISECYPQYRMKSSFSSRLREPSLFPKLNRKHLQYHKVMEDNDYLEFKRSKNPLQIKKILNGVDSSDIGFWEPYSKDGINFKKSSEKIEIHDSKSTSHSLKSITSLKKSLDKSDHFSTPKLQKPAVRRHSSLLKQVSSKEKIAVNALENICEAINKLQENCIAAEELQSILPSIGVTLSDKEFKEIVAKTAQNGNGMVKLDDFMSALSKEQSLPECDVLTDVIKAIDKIKDENIDYEDMNTCLQHFGGYLSKPEFEKITELTEADKTKKVNFKGFIDTMMTNTERFSEKLLLPDAIENLHNLSKGKMNISHLWTTLSNLNSNLKKNEFLAALKLTTVDEDDEVQIEEFGQVVKDIRDASVLKVQNWKNPSVLLLCSKNLDPWTELHVACIFSVFVALNDIIGTLECMEESDQSGKDNYADVLGNTNRIYFTDNSFQEVLDDSLLDDFRKEALSSNLKLPTADAFKEAAYILTSVDNGKIGIRNLEHALKSLNVNLAAEDGSEALKYCDISDDDEVTLKDFFERMKGSPPFKESIVTQLLFVTVQILQNDLIDVSDLKALLMNNDFHAANVLLDEVLRHGPEHENGKITFQEFFIKFCDTLNMPKASGNKNQFYNINIYKNELKDIPVLQQNLNAIGIYLTDDKMKETLDNTHPNDEVVSFKDFIRELDNSDEFIECHRIEDACNIVNSVFDRKVEVKDLLSALEGLEKPLNEEKPEVLLNSETDESKKILKDVIDVFINSPKPSTPFNNLFKEITTLDKIRNDKMPINELRSQLRNARILLSNKTFQEILGQASIDENSEVSLKQILEALNTNKPAPELEDLCTALQTVNLMNCNRIQTGDLKDAFDDLNVSVKPEEHQMLVKTLDVDEKGDTSLKTALLALKSIKRFRDFREVNELAKAFNKVTNEKVVVDDIKPILKGLGIYLPEEELQDMLTSISLDNEGKVNLKDFLTQLMKMPYLTKVQKKDQSSQEARKADLGSPAHLKAQPPLEAYPRSLAGLEKVLLPQYVQEAEVGPLAGL</sequence>
<accession>A0ABM3P822</accession>
<dbReference type="PANTHER" id="PTHR22656:SF1">
    <property type="entry name" value="EF-HAND CALCIUM-BINDING DOMAIN-CONTAINING PROTEIN 13"/>
    <property type="match status" value="1"/>
</dbReference>
<dbReference type="InterPro" id="IPR002048">
    <property type="entry name" value="EF_hand_dom"/>
</dbReference>
<keyword evidence="2" id="KW-0677">Repeat</keyword>
<keyword evidence="1" id="KW-0479">Metal-binding</keyword>
<reference evidence="7" key="1">
    <citation type="submission" date="2025-08" db="UniProtKB">
        <authorList>
            <consortium name="RefSeq"/>
        </authorList>
    </citation>
    <scope>IDENTIFICATION</scope>
    <source>
        <tissue evidence="7">Blood</tissue>
    </source>
</reference>
<organism evidence="6 7">
    <name type="scientific">Acinonyx jubatus</name>
    <name type="common">Cheetah</name>
    <dbReference type="NCBI Taxonomy" id="32536"/>
    <lineage>
        <taxon>Eukaryota</taxon>
        <taxon>Metazoa</taxon>
        <taxon>Chordata</taxon>
        <taxon>Craniata</taxon>
        <taxon>Vertebrata</taxon>
        <taxon>Euteleostomi</taxon>
        <taxon>Mammalia</taxon>
        <taxon>Eutheria</taxon>
        <taxon>Laurasiatheria</taxon>
        <taxon>Carnivora</taxon>
        <taxon>Feliformia</taxon>
        <taxon>Felidae</taxon>
        <taxon>Felinae</taxon>
        <taxon>Acinonyx</taxon>
    </lineage>
</organism>
<feature type="region of interest" description="Disordered" evidence="4">
    <location>
        <begin position="1077"/>
        <end position="1098"/>
    </location>
</feature>
<dbReference type="SUPFAM" id="SSF47473">
    <property type="entry name" value="EF-hand"/>
    <property type="match status" value="5"/>
</dbReference>
<proteinExistence type="predicted"/>
<dbReference type="Proteomes" id="UP001652583">
    <property type="component" value="Chromosome E1"/>
</dbReference>
<evidence type="ECO:0000256" key="2">
    <source>
        <dbReference type="ARBA" id="ARBA00022737"/>
    </source>
</evidence>
<evidence type="ECO:0000313" key="6">
    <source>
        <dbReference type="Proteomes" id="UP001652583"/>
    </source>
</evidence>
<dbReference type="Pfam" id="PF13833">
    <property type="entry name" value="EF-hand_8"/>
    <property type="match status" value="1"/>
</dbReference>
<gene>
    <name evidence="7" type="primary">LOC113597128</name>
</gene>
<keyword evidence="3" id="KW-0106">Calcium</keyword>
<dbReference type="PROSITE" id="PS00018">
    <property type="entry name" value="EF_HAND_1"/>
    <property type="match status" value="1"/>
</dbReference>
<name>A0ABM3P822_ACIJB</name>
<evidence type="ECO:0000259" key="5">
    <source>
        <dbReference type="Pfam" id="PF13833"/>
    </source>
</evidence>
<keyword evidence="6" id="KW-1185">Reference proteome</keyword>